<feature type="binding site" evidence="8">
    <location>
        <position position="130"/>
    </location>
    <ligand>
        <name>FMN</name>
        <dbReference type="ChEBI" id="CHEBI:58210"/>
    </ligand>
</feature>
<dbReference type="GO" id="GO:0005782">
    <property type="term" value="C:peroxisomal matrix"/>
    <property type="evidence" value="ECO:0007669"/>
    <property type="project" value="TreeGrafter"/>
</dbReference>
<dbReference type="EnsemblMetazoa" id="MDOA000863-RA">
    <property type="protein sequence ID" value="MDOA000863-PA"/>
    <property type="gene ID" value="MDOA000863"/>
</dbReference>
<feature type="binding site" evidence="8">
    <location>
        <position position="108"/>
    </location>
    <ligand>
        <name>FMN</name>
        <dbReference type="ChEBI" id="CHEBI:58210"/>
    </ligand>
</feature>
<organism evidence="10">
    <name type="scientific">Musca domestica</name>
    <name type="common">House fly</name>
    <dbReference type="NCBI Taxonomy" id="7370"/>
    <lineage>
        <taxon>Eukaryota</taxon>
        <taxon>Metazoa</taxon>
        <taxon>Ecdysozoa</taxon>
        <taxon>Arthropoda</taxon>
        <taxon>Hexapoda</taxon>
        <taxon>Insecta</taxon>
        <taxon>Pterygota</taxon>
        <taxon>Neoptera</taxon>
        <taxon>Endopterygota</taxon>
        <taxon>Diptera</taxon>
        <taxon>Brachycera</taxon>
        <taxon>Muscomorpha</taxon>
        <taxon>Muscoidea</taxon>
        <taxon>Muscidae</taxon>
        <taxon>Musca</taxon>
    </lineage>
</organism>
<reference evidence="11" key="2">
    <citation type="submission" date="2021-01" db="UniProtKB">
        <authorList>
            <consortium name="EnsemblMetazoa"/>
        </authorList>
    </citation>
    <scope>IDENTIFICATION</scope>
    <source>
        <strain evidence="11">Aabys</strain>
    </source>
</reference>
<evidence type="ECO:0000256" key="7">
    <source>
        <dbReference type="PIRSR" id="PIRSR000138-1"/>
    </source>
</evidence>
<evidence type="ECO:0000313" key="11">
    <source>
        <dbReference type="EnsemblMetazoa" id="MDOA000863-PA"/>
    </source>
</evidence>
<comment type="cofactor">
    <cofactor evidence="1">
        <name>FMN</name>
        <dbReference type="ChEBI" id="CHEBI:58210"/>
    </cofactor>
</comment>
<dbReference type="InterPro" id="IPR037396">
    <property type="entry name" value="FMN_HAD"/>
</dbReference>
<reference evidence="13" key="3">
    <citation type="submission" date="2025-04" db="UniProtKB">
        <authorList>
            <consortium name="RefSeq"/>
        </authorList>
    </citation>
    <scope>IDENTIFICATION</scope>
    <source>
        <strain evidence="13">Aabys</strain>
    </source>
</reference>
<feature type="binding site" evidence="8">
    <location>
        <position position="262"/>
    </location>
    <ligand>
        <name>glyoxylate</name>
        <dbReference type="ChEBI" id="CHEBI:36655"/>
    </ligand>
</feature>
<comment type="similarity">
    <text evidence="4">Belongs to the FMN-dependent alpha-hydroxy acid dehydrogenase family.</text>
</comment>
<feature type="binding site" evidence="8">
    <location>
        <position position="132"/>
    </location>
    <ligand>
        <name>glyoxylate</name>
        <dbReference type="ChEBI" id="CHEBI:36655"/>
    </ligand>
</feature>
<dbReference type="Gene3D" id="3.20.20.70">
    <property type="entry name" value="Aldolase class I"/>
    <property type="match status" value="1"/>
</dbReference>
<dbReference type="FunFam" id="3.20.20.70:FF:000056">
    <property type="entry name" value="hydroxyacid oxidase 2"/>
    <property type="match status" value="1"/>
</dbReference>
<feature type="binding site" evidence="8">
    <location>
        <position position="235"/>
    </location>
    <ligand>
        <name>FMN</name>
        <dbReference type="ChEBI" id="CHEBI:58210"/>
    </ligand>
</feature>
<feature type="binding site" evidence="8">
    <location>
        <begin position="79"/>
        <end position="81"/>
    </location>
    <ligand>
        <name>FMN</name>
        <dbReference type="ChEBI" id="CHEBI:58210"/>
    </ligand>
</feature>
<evidence type="ECO:0000256" key="3">
    <source>
        <dbReference type="ARBA" id="ARBA00023002"/>
    </source>
</evidence>
<feature type="domain" description="FMN hydroxy acid dehydrogenase" evidence="9">
    <location>
        <begin position="1"/>
        <end position="364"/>
    </location>
</feature>
<evidence type="ECO:0000313" key="10">
    <source>
        <dbReference type="EMBL" id="AFP60256.1"/>
    </source>
</evidence>
<feature type="binding site" evidence="8">
    <location>
        <position position="259"/>
    </location>
    <ligand>
        <name>glyoxylate</name>
        <dbReference type="ChEBI" id="CHEBI:36655"/>
    </ligand>
</feature>
<evidence type="ECO:0000313" key="13">
    <source>
        <dbReference type="RefSeq" id="XP_005180937.1"/>
    </source>
</evidence>
<dbReference type="InterPro" id="IPR012133">
    <property type="entry name" value="Alpha-hydoxy_acid_DH_FMN"/>
</dbReference>
<dbReference type="GO" id="GO:0001561">
    <property type="term" value="P:fatty acid alpha-oxidation"/>
    <property type="evidence" value="ECO:0007669"/>
    <property type="project" value="TreeGrafter"/>
</dbReference>
<dbReference type="STRING" id="7370.T1PA65"/>
<name>T1PA65_MUSDO</name>
<dbReference type="GeneID" id="101888643"/>
<dbReference type="GO" id="GO:0010181">
    <property type="term" value="F:FMN binding"/>
    <property type="evidence" value="ECO:0007669"/>
    <property type="project" value="InterPro"/>
</dbReference>
<dbReference type="CDD" id="cd02809">
    <property type="entry name" value="alpha_hydroxyacid_oxid_FMN"/>
    <property type="match status" value="1"/>
</dbReference>
<feature type="binding site" evidence="8">
    <location>
        <begin position="313"/>
        <end position="314"/>
    </location>
    <ligand>
        <name>FMN</name>
        <dbReference type="ChEBI" id="CHEBI:58210"/>
    </ligand>
</feature>
<keyword evidence="12" id="KW-1185">Reference proteome</keyword>
<dbReference type="PANTHER" id="PTHR10578">
    <property type="entry name" value="S -2-HYDROXY-ACID OXIDASE-RELATED"/>
    <property type="match status" value="1"/>
</dbReference>
<dbReference type="GO" id="GO:0003973">
    <property type="term" value="F:(S)-2-hydroxy-acid oxidase activity"/>
    <property type="evidence" value="ECO:0007669"/>
    <property type="project" value="UniProtKB-EC"/>
</dbReference>
<comment type="catalytic activity">
    <reaction evidence="6">
        <text>2-hydroxyoctanoate + O2 = 2-oxooctanoate + H2O2</text>
        <dbReference type="Rhea" id="RHEA:67940"/>
        <dbReference type="ChEBI" id="CHEBI:15379"/>
        <dbReference type="ChEBI" id="CHEBI:16240"/>
        <dbReference type="ChEBI" id="CHEBI:133514"/>
        <dbReference type="ChEBI" id="CHEBI:176689"/>
    </reaction>
    <physiologicalReaction direction="left-to-right" evidence="6">
        <dbReference type="Rhea" id="RHEA:67941"/>
    </physiologicalReaction>
</comment>
<feature type="active site" description="Proton acceptor" evidence="7">
    <location>
        <position position="259"/>
    </location>
</feature>
<dbReference type="PIRSF" id="PIRSF000138">
    <property type="entry name" value="Al-hdrx_acd_dh"/>
    <property type="match status" value="1"/>
</dbReference>
<feature type="binding site" evidence="8">
    <location>
        <position position="26"/>
    </location>
    <ligand>
        <name>glyoxylate</name>
        <dbReference type="ChEBI" id="CHEBI:36655"/>
    </ligand>
</feature>
<dbReference type="eggNOG" id="KOG0538">
    <property type="taxonomic scope" value="Eukaryota"/>
</dbReference>
<feature type="binding site" evidence="8">
    <location>
        <position position="257"/>
    </location>
    <ligand>
        <name>FMN</name>
        <dbReference type="ChEBI" id="CHEBI:58210"/>
    </ligand>
</feature>
<evidence type="ECO:0000256" key="5">
    <source>
        <dbReference type="ARBA" id="ARBA00029325"/>
    </source>
</evidence>
<sequence length="368" mass="40711">MAPPYVCVTDFEEEAHQILDKKIVDYYRSGAGEEVSLNLNRQAFRRLRIRPRCLRDVSRLDTTCEVLGYKLKWPVGIAPSAMQKMAHNDGEVGNATAAGEMGSIFILSTLSTIPIEEVALKTPDTCKWFQLYVYKDRSLTESLVRRVEKANFKALVLTIDSPVFGQRWTDARNKFSLPTHLELANFQSSASDMRTTSEDGMSAVHEYVSNQFDATLTWKDVEWLVKLTHLPVVAKGVLTAEDAVLAREFGCAGVIVSNHGARHLDSIPASIEALPEVVKAVGNDITVMFDGGIRQGNDIFKALALGAKMVFVGRAALWGLACGGTAGVKEMMRVLKRDLEITMALAGCQTLNDIQRRNVVHECEYAKL</sequence>
<proteinExistence type="evidence at transcript level"/>
<evidence type="ECO:0000256" key="1">
    <source>
        <dbReference type="ARBA" id="ARBA00001917"/>
    </source>
</evidence>
<dbReference type="InterPro" id="IPR013785">
    <property type="entry name" value="Aldolase_TIM"/>
</dbReference>
<evidence type="ECO:0000256" key="2">
    <source>
        <dbReference type="ARBA" id="ARBA00013087"/>
    </source>
</evidence>
<feature type="binding site" evidence="8">
    <location>
        <position position="167"/>
    </location>
    <ligand>
        <name>glyoxylate</name>
        <dbReference type="ChEBI" id="CHEBI:36655"/>
    </ligand>
</feature>
<dbReference type="SUPFAM" id="SSF51395">
    <property type="entry name" value="FMN-linked oxidoreductases"/>
    <property type="match status" value="1"/>
</dbReference>
<dbReference type="PANTHER" id="PTHR10578:SF149">
    <property type="entry name" value="2-HYDROXYACID OXIDASE 2"/>
    <property type="match status" value="1"/>
</dbReference>
<dbReference type="VEuPathDB" id="VectorBase:MDOMA2_005806"/>
<dbReference type="OrthoDB" id="25826at2759"/>
<dbReference type="PROSITE" id="PS51349">
    <property type="entry name" value="FMN_HYDROXY_ACID_DH_2"/>
    <property type="match status" value="1"/>
</dbReference>
<dbReference type="Pfam" id="PF01070">
    <property type="entry name" value="FMN_dh"/>
    <property type="match status" value="1"/>
</dbReference>
<evidence type="ECO:0000259" key="9">
    <source>
        <dbReference type="PROSITE" id="PS51349"/>
    </source>
</evidence>
<evidence type="ECO:0000256" key="6">
    <source>
        <dbReference type="ARBA" id="ARBA00029327"/>
    </source>
</evidence>
<keyword evidence="8" id="KW-0288">FMN</keyword>
<evidence type="ECO:0000256" key="4">
    <source>
        <dbReference type="ARBA" id="ARBA00024042"/>
    </source>
</evidence>
<dbReference type="InterPro" id="IPR000262">
    <property type="entry name" value="FMN-dep_DH"/>
</dbReference>
<feature type="binding site" evidence="8">
    <location>
        <begin position="290"/>
        <end position="294"/>
    </location>
    <ligand>
        <name>FMN</name>
        <dbReference type="ChEBI" id="CHEBI:58210"/>
    </ligand>
</feature>
<keyword evidence="3" id="KW-0560">Oxidoreductase</keyword>
<reference evidence="10" key="1">
    <citation type="submission" date="2012-08" db="EMBL/GenBank/DDBJ databases">
        <title>Transcriptome of adult Musca domestica launches a platform for comparative house fly gene expression and characterization of differential gene expression among resistant and susceptible house flies.</title>
        <authorList>
            <person name="Liu N."/>
            <person name="Zhang L."/>
            <person name="Li M."/>
            <person name="Reid W."/>
        </authorList>
    </citation>
    <scope>NUCLEOTIDE SEQUENCE</scope>
    <source>
        <strain evidence="10">ALHF</strain>
        <tissue evidence="10">Whole body</tissue>
    </source>
</reference>
<comment type="catalytic activity">
    <reaction evidence="5">
        <text>a (2S)-2-hydroxycarboxylate + O2 = a 2-oxocarboxylate + H2O2</text>
        <dbReference type="Rhea" id="RHEA:16789"/>
        <dbReference type="ChEBI" id="CHEBI:15379"/>
        <dbReference type="ChEBI" id="CHEBI:16240"/>
        <dbReference type="ChEBI" id="CHEBI:35179"/>
        <dbReference type="ChEBI" id="CHEBI:58123"/>
        <dbReference type="EC" id="1.1.3.15"/>
    </reaction>
    <physiologicalReaction direction="left-to-right" evidence="5">
        <dbReference type="Rhea" id="RHEA:16790"/>
    </physiologicalReaction>
</comment>
<dbReference type="EMBL" id="KA645627">
    <property type="protein sequence ID" value="AFP60256.1"/>
    <property type="molecule type" value="mRNA"/>
</dbReference>
<dbReference type="RefSeq" id="XP_005180937.1">
    <property type="nucleotide sequence ID" value="XM_005180880.3"/>
</dbReference>
<evidence type="ECO:0000313" key="12">
    <source>
        <dbReference type="Proteomes" id="UP001652621"/>
    </source>
</evidence>
<dbReference type="VEuPathDB" id="VectorBase:MDOA000863"/>
<dbReference type="EC" id="1.1.3.15" evidence="2"/>
<dbReference type="KEGG" id="mde:101888643"/>
<dbReference type="AlphaFoldDB" id="T1PA65"/>
<accession>T1PA65</accession>
<protein>
    <recommendedName>
        <fullName evidence="2">(S)-2-hydroxy-acid oxidase</fullName>
        <ecNumber evidence="2">1.1.3.15</ecNumber>
    </recommendedName>
</protein>
<keyword evidence="8" id="KW-0285">Flavoprotein</keyword>
<gene>
    <name evidence="13" type="primary">LOC101888643</name>
    <name evidence="11" type="synonym">101888643</name>
</gene>
<feature type="binding site" evidence="8">
    <location>
        <position position="158"/>
    </location>
    <ligand>
        <name>FMN</name>
        <dbReference type="ChEBI" id="CHEBI:58210"/>
    </ligand>
</feature>
<evidence type="ECO:0000256" key="8">
    <source>
        <dbReference type="PIRSR" id="PIRSR000138-2"/>
    </source>
</evidence>
<dbReference type="Proteomes" id="UP001652621">
    <property type="component" value="Unplaced"/>
</dbReference>